<dbReference type="PANTHER" id="PTHR33993:SF10">
    <property type="entry name" value="CONSERVED PROTEIN"/>
    <property type="match status" value="1"/>
</dbReference>
<evidence type="ECO:0000313" key="3">
    <source>
        <dbReference type="Proteomes" id="UP001167160"/>
    </source>
</evidence>
<sequence>MAAFPDGVPCWADAMVPDLEAAERFYGELLGWTFEAGSPEFGNYTEARSEGRRVAAVVPTPAGMTGSPPSWSIYFASCDVDGTARRITAAGGRSAVDPMDVADYGRMMIAQDPEGTFFGVWQAGRHTGFEKHGEPGSYVWATVCVRNAEAADAFYPDVMPLEAVPVPDSGYTVFEAGGTAAAGRLRMDDRFPPETPPHVLVHFGVDDCDRAVETVRRLGGELRSGPADSPFGRLAVVSDQQGAVFAVMDPATTTGERPQ</sequence>
<feature type="domain" description="VOC" evidence="1">
    <location>
        <begin position="137"/>
        <end position="250"/>
    </location>
</feature>
<dbReference type="InterPro" id="IPR052164">
    <property type="entry name" value="Anthracycline_SecMetBiosynth"/>
</dbReference>
<name>A0ABT0X2L5_9ACTN</name>
<dbReference type="InterPro" id="IPR004360">
    <property type="entry name" value="Glyas_Fos-R_dOase_dom"/>
</dbReference>
<dbReference type="EMBL" id="JAMQGM010000013">
    <property type="protein sequence ID" value="MCM2576777.1"/>
    <property type="molecule type" value="Genomic_DNA"/>
</dbReference>
<dbReference type="PROSITE" id="PS51819">
    <property type="entry name" value="VOC"/>
    <property type="match status" value="2"/>
</dbReference>
<dbReference type="InterPro" id="IPR037523">
    <property type="entry name" value="VOC_core"/>
</dbReference>
<dbReference type="Pfam" id="PF00903">
    <property type="entry name" value="Glyoxalase"/>
    <property type="match status" value="2"/>
</dbReference>
<evidence type="ECO:0000259" key="1">
    <source>
        <dbReference type="PROSITE" id="PS51819"/>
    </source>
</evidence>
<dbReference type="Gene3D" id="3.10.180.10">
    <property type="entry name" value="2,3-Dihydroxybiphenyl 1,2-Dioxygenase, domain 1"/>
    <property type="match status" value="2"/>
</dbReference>
<organism evidence="2 3">
    <name type="scientific">Streptomyces meridianus</name>
    <dbReference type="NCBI Taxonomy" id="2938945"/>
    <lineage>
        <taxon>Bacteria</taxon>
        <taxon>Bacillati</taxon>
        <taxon>Actinomycetota</taxon>
        <taxon>Actinomycetes</taxon>
        <taxon>Kitasatosporales</taxon>
        <taxon>Streptomycetaceae</taxon>
        <taxon>Streptomyces</taxon>
    </lineage>
</organism>
<dbReference type="Proteomes" id="UP001167160">
    <property type="component" value="Unassembled WGS sequence"/>
</dbReference>
<proteinExistence type="predicted"/>
<dbReference type="PANTHER" id="PTHR33993">
    <property type="entry name" value="GLYOXALASE-RELATED"/>
    <property type="match status" value="1"/>
</dbReference>
<evidence type="ECO:0000313" key="2">
    <source>
        <dbReference type="EMBL" id="MCM2576777.1"/>
    </source>
</evidence>
<keyword evidence="3" id="KW-1185">Reference proteome</keyword>
<comment type="caution">
    <text evidence="2">The sequence shown here is derived from an EMBL/GenBank/DDBJ whole genome shotgun (WGS) entry which is preliminary data.</text>
</comment>
<gene>
    <name evidence="2" type="ORF">M1E25_05305</name>
</gene>
<feature type="domain" description="VOC" evidence="1">
    <location>
        <begin position="8"/>
        <end position="123"/>
    </location>
</feature>
<dbReference type="RefSeq" id="WP_251410363.1">
    <property type="nucleotide sequence ID" value="NZ_JAMQGM010000013.1"/>
</dbReference>
<dbReference type="CDD" id="cd07247">
    <property type="entry name" value="SgaA_N_like"/>
    <property type="match status" value="2"/>
</dbReference>
<reference evidence="2" key="1">
    <citation type="journal article" date="2023" name="Int. J. Syst. Evol. Microbiol.">
        <title>Streptomyces meridianus sp. nov. isolated from brackish water of the Tagus estuary in Alcochete, Portugal.</title>
        <authorList>
            <person name="Santos J.D.N."/>
            <person name="Klimek D."/>
            <person name="Calusinska M."/>
            <person name="Lobo Da Cunha A."/>
            <person name="Catita J."/>
            <person name="Goncalves H."/>
            <person name="Gonzalez I."/>
            <person name="Reyes F."/>
            <person name="Lage O.M."/>
        </authorList>
    </citation>
    <scope>NUCLEOTIDE SEQUENCE</scope>
    <source>
        <strain evidence="2">MTZ3.1</strain>
    </source>
</reference>
<protein>
    <submittedName>
        <fullName evidence="2">VOC family protein</fullName>
    </submittedName>
</protein>
<accession>A0ABT0X2L5</accession>
<dbReference type="SUPFAM" id="SSF54593">
    <property type="entry name" value="Glyoxalase/Bleomycin resistance protein/Dihydroxybiphenyl dioxygenase"/>
    <property type="match status" value="2"/>
</dbReference>
<dbReference type="InterPro" id="IPR029068">
    <property type="entry name" value="Glyas_Bleomycin-R_OHBP_Dase"/>
</dbReference>